<dbReference type="GO" id="GO:0016653">
    <property type="term" value="F:oxidoreductase activity, acting on NAD(P)H, heme protein as acceptor"/>
    <property type="evidence" value="ECO:0007669"/>
    <property type="project" value="TreeGrafter"/>
</dbReference>
<accession>A0A9N9H3G0</accession>
<feature type="transmembrane region" description="Helical" evidence="12">
    <location>
        <begin position="441"/>
        <end position="461"/>
    </location>
</feature>
<organism evidence="13 14">
    <name type="scientific">Ambispora leptoticha</name>
    <dbReference type="NCBI Taxonomy" id="144679"/>
    <lineage>
        <taxon>Eukaryota</taxon>
        <taxon>Fungi</taxon>
        <taxon>Fungi incertae sedis</taxon>
        <taxon>Mucoromycota</taxon>
        <taxon>Glomeromycotina</taxon>
        <taxon>Glomeromycetes</taxon>
        <taxon>Archaeosporales</taxon>
        <taxon>Ambisporaceae</taxon>
        <taxon>Ambispora</taxon>
    </lineage>
</organism>
<dbReference type="InterPro" id="IPR003780">
    <property type="entry name" value="COX15/CtaA_fam"/>
</dbReference>
<evidence type="ECO:0000256" key="9">
    <source>
        <dbReference type="ARBA" id="ARBA00023136"/>
    </source>
</evidence>
<dbReference type="HAMAP" id="MF_01665">
    <property type="entry name" value="HemeA_synth_type2"/>
    <property type="match status" value="1"/>
</dbReference>
<keyword evidence="9 12" id="KW-0472">Membrane</keyword>
<evidence type="ECO:0000256" key="8">
    <source>
        <dbReference type="ARBA" id="ARBA00023133"/>
    </source>
</evidence>
<evidence type="ECO:0000256" key="4">
    <source>
        <dbReference type="ARBA" id="ARBA00022723"/>
    </source>
</evidence>
<evidence type="ECO:0000313" key="13">
    <source>
        <dbReference type="EMBL" id="CAG8650299.1"/>
    </source>
</evidence>
<comment type="pathway">
    <text evidence="10">Porphyrin-containing compound metabolism; heme A biosynthesis; heme A from heme O: step 1/1.</text>
</comment>
<comment type="subcellular location">
    <subcellularLocation>
        <location evidence="2">Membrane</location>
        <topology evidence="2">Multi-pass membrane protein</topology>
    </subcellularLocation>
</comment>
<keyword evidence="7" id="KW-0408">Iron</keyword>
<dbReference type="EMBL" id="CAJVPS010009474">
    <property type="protein sequence ID" value="CAG8650299.1"/>
    <property type="molecule type" value="Genomic_DNA"/>
</dbReference>
<feature type="transmembrane region" description="Helical" evidence="12">
    <location>
        <begin position="412"/>
        <end position="435"/>
    </location>
</feature>
<evidence type="ECO:0000256" key="12">
    <source>
        <dbReference type="SAM" id="Phobius"/>
    </source>
</evidence>
<feature type="transmembrane region" description="Helical" evidence="12">
    <location>
        <begin position="102"/>
        <end position="123"/>
    </location>
</feature>
<evidence type="ECO:0000256" key="7">
    <source>
        <dbReference type="ARBA" id="ARBA00023004"/>
    </source>
</evidence>
<evidence type="ECO:0000256" key="6">
    <source>
        <dbReference type="ARBA" id="ARBA00023002"/>
    </source>
</evidence>
<evidence type="ECO:0000256" key="1">
    <source>
        <dbReference type="ARBA" id="ARBA00001970"/>
    </source>
</evidence>
<comment type="catalytic activity">
    <reaction evidence="11">
        <text>Fe(II)-heme o + 2 A + H2O = Fe(II)-heme a + 2 AH2</text>
        <dbReference type="Rhea" id="RHEA:63388"/>
        <dbReference type="ChEBI" id="CHEBI:13193"/>
        <dbReference type="ChEBI" id="CHEBI:15377"/>
        <dbReference type="ChEBI" id="CHEBI:17499"/>
        <dbReference type="ChEBI" id="CHEBI:60530"/>
        <dbReference type="ChEBI" id="CHEBI:61715"/>
        <dbReference type="EC" id="1.17.99.9"/>
    </reaction>
    <physiologicalReaction direction="left-to-right" evidence="11">
        <dbReference type="Rhea" id="RHEA:63389"/>
    </physiologicalReaction>
</comment>
<dbReference type="GO" id="GO:0046872">
    <property type="term" value="F:metal ion binding"/>
    <property type="evidence" value="ECO:0007669"/>
    <property type="project" value="UniProtKB-KW"/>
</dbReference>
<evidence type="ECO:0000256" key="2">
    <source>
        <dbReference type="ARBA" id="ARBA00004141"/>
    </source>
</evidence>
<gene>
    <name evidence="13" type="ORF">ALEPTO_LOCUS9982</name>
</gene>
<name>A0A9N9H3G0_9GLOM</name>
<feature type="transmembrane region" description="Helical" evidence="12">
    <location>
        <begin position="218"/>
        <end position="236"/>
    </location>
</feature>
<comment type="cofactor">
    <cofactor evidence="1">
        <name>heme b</name>
        <dbReference type="ChEBI" id="CHEBI:60344"/>
    </cofactor>
</comment>
<protein>
    <submittedName>
        <fullName evidence="13">11788_t:CDS:1</fullName>
    </submittedName>
</protein>
<keyword evidence="4" id="KW-0479">Metal-binding</keyword>
<dbReference type="PANTHER" id="PTHR23289">
    <property type="entry name" value="CYTOCHROME C OXIDASE ASSEMBLY PROTEIN COX15"/>
    <property type="match status" value="1"/>
</dbReference>
<keyword evidence="3 12" id="KW-0812">Transmembrane</keyword>
<feature type="transmembrane region" description="Helical" evidence="12">
    <location>
        <begin position="382"/>
        <end position="400"/>
    </location>
</feature>
<evidence type="ECO:0000256" key="11">
    <source>
        <dbReference type="ARBA" id="ARBA00048044"/>
    </source>
</evidence>
<sequence length="477" mass="53444">MYSLRNSLNNFTRARLTSKVLATPSKSCRFQRVPGSYSFCTKRENLRASSKERQFTRQKRIFFRSFSLLRPNHLLQKSTIPKQFISQNETAISSSITYTKPVVGYWLLGTAALVFGIVILGGLTRLTESGLSIVEWKPITGVLLPITEQQWKEEFKKYKQFPEYKKLDTEMSLYDFKFIYLMEWAHRMWGRAIGLSFILPAVYFGARGYMTRSTSYKIIGLAGLLGFQGFLGWYMVKSGLSEELMNDPGAVPRVSHYRLAAHLGSAFLLYIGMLLTGLQILRDAKIARGTFPASISKALLNPAIAMFRRSAIGIAALVFLTSLSGALVAGLDAGLIYNEFPYMGKNIMPPQNELFSKNYTRPGDAFAWRNFFDNPTTVQFDHRIMATTTLGAIIALWVYSRRVPITVNARRASNILLGVAGMQVTLGISTLIYMVPIPLASAHQAGSLTLLTSALWLVHVMRRVPPLIAKSNGLKKL</sequence>
<feature type="transmembrane region" description="Helical" evidence="12">
    <location>
        <begin position="188"/>
        <end position="206"/>
    </location>
</feature>
<keyword evidence="5 12" id="KW-1133">Transmembrane helix</keyword>
<dbReference type="GO" id="GO:0005743">
    <property type="term" value="C:mitochondrial inner membrane"/>
    <property type="evidence" value="ECO:0007669"/>
    <property type="project" value="TreeGrafter"/>
</dbReference>
<evidence type="ECO:0000313" key="14">
    <source>
        <dbReference type="Proteomes" id="UP000789508"/>
    </source>
</evidence>
<reference evidence="13" key="1">
    <citation type="submission" date="2021-06" db="EMBL/GenBank/DDBJ databases">
        <authorList>
            <person name="Kallberg Y."/>
            <person name="Tangrot J."/>
            <person name="Rosling A."/>
        </authorList>
    </citation>
    <scope>NUCLEOTIDE SEQUENCE</scope>
    <source>
        <strain evidence="13">FL130A</strain>
    </source>
</reference>
<dbReference type="Pfam" id="PF02628">
    <property type="entry name" value="COX15-CtaA"/>
    <property type="match status" value="1"/>
</dbReference>
<dbReference type="AlphaFoldDB" id="A0A9N9H3G0"/>
<dbReference type="OrthoDB" id="1726137at2759"/>
<dbReference type="InterPro" id="IPR023754">
    <property type="entry name" value="HemeA_Synthase_type2"/>
</dbReference>
<dbReference type="GO" id="GO:0006784">
    <property type="term" value="P:heme A biosynthetic process"/>
    <property type="evidence" value="ECO:0007669"/>
    <property type="project" value="InterPro"/>
</dbReference>
<keyword evidence="6" id="KW-0560">Oxidoreductase</keyword>
<comment type="caution">
    <text evidence="13">The sequence shown here is derived from an EMBL/GenBank/DDBJ whole genome shotgun (WGS) entry which is preliminary data.</text>
</comment>
<proteinExistence type="inferred from homology"/>
<dbReference type="Proteomes" id="UP000789508">
    <property type="component" value="Unassembled WGS sequence"/>
</dbReference>
<dbReference type="GO" id="GO:0120547">
    <property type="term" value="F:heme A synthase activity"/>
    <property type="evidence" value="ECO:0007669"/>
    <property type="project" value="UniProtKB-EC"/>
</dbReference>
<keyword evidence="8" id="KW-0350">Heme biosynthesis</keyword>
<dbReference type="PANTHER" id="PTHR23289:SF2">
    <property type="entry name" value="CYTOCHROME C OXIDASE ASSEMBLY PROTEIN COX15 HOMOLOG"/>
    <property type="match status" value="1"/>
</dbReference>
<feature type="transmembrane region" description="Helical" evidence="12">
    <location>
        <begin position="256"/>
        <end position="278"/>
    </location>
</feature>
<feature type="transmembrane region" description="Helical" evidence="12">
    <location>
        <begin position="314"/>
        <end position="337"/>
    </location>
</feature>
<evidence type="ECO:0000256" key="3">
    <source>
        <dbReference type="ARBA" id="ARBA00022692"/>
    </source>
</evidence>
<evidence type="ECO:0000256" key="5">
    <source>
        <dbReference type="ARBA" id="ARBA00022989"/>
    </source>
</evidence>
<keyword evidence="14" id="KW-1185">Reference proteome</keyword>
<evidence type="ECO:0000256" key="10">
    <source>
        <dbReference type="ARBA" id="ARBA00044501"/>
    </source>
</evidence>